<evidence type="ECO:0000313" key="2">
    <source>
        <dbReference type="Proteomes" id="UP000024635"/>
    </source>
</evidence>
<dbReference type="EMBL" id="JARK01001380">
    <property type="protein sequence ID" value="EYC13185.1"/>
    <property type="molecule type" value="Genomic_DNA"/>
</dbReference>
<name>A0A016UDF5_9BILA</name>
<comment type="caution">
    <text evidence="1">The sequence shown here is derived from an EMBL/GenBank/DDBJ whole genome shotgun (WGS) entry which is preliminary data.</text>
</comment>
<sequence>MPWSEGQFIVARPMHSLTENFPRRPIKWHVHPQGKDTQPRRGRKRVCLSCVSDATTPIFHRMDARASNERI</sequence>
<evidence type="ECO:0000313" key="1">
    <source>
        <dbReference type="EMBL" id="EYC13185.1"/>
    </source>
</evidence>
<proteinExistence type="predicted"/>
<gene>
    <name evidence="1" type="primary">Acey_s0044.g1019</name>
    <name evidence="1" type="ORF">Y032_0044g1019</name>
</gene>
<keyword evidence="2" id="KW-1185">Reference proteome</keyword>
<dbReference type="Proteomes" id="UP000024635">
    <property type="component" value="Unassembled WGS sequence"/>
</dbReference>
<accession>A0A016UDF5</accession>
<protein>
    <submittedName>
        <fullName evidence="1">Uncharacterized protein</fullName>
    </submittedName>
</protein>
<organism evidence="1 2">
    <name type="scientific">Ancylostoma ceylanicum</name>
    <dbReference type="NCBI Taxonomy" id="53326"/>
    <lineage>
        <taxon>Eukaryota</taxon>
        <taxon>Metazoa</taxon>
        <taxon>Ecdysozoa</taxon>
        <taxon>Nematoda</taxon>
        <taxon>Chromadorea</taxon>
        <taxon>Rhabditida</taxon>
        <taxon>Rhabditina</taxon>
        <taxon>Rhabditomorpha</taxon>
        <taxon>Strongyloidea</taxon>
        <taxon>Ancylostomatidae</taxon>
        <taxon>Ancylostomatinae</taxon>
        <taxon>Ancylostoma</taxon>
    </lineage>
</organism>
<reference evidence="2" key="1">
    <citation type="journal article" date="2015" name="Nat. Genet.">
        <title>The genome and transcriptome of the zoonotic hookworm Ancylostoma ceylanicum identify infection-specific gene families.</title>
        <authorList>
            <person name="Schwarz E.M."/>
            <person name="Hu Y."/>
            <person name="Antoshechkin I."/>
            <person name="Miller M.M."/>
            <person name="Sternberg P.W."/>
            <person name="Aroian R.V."/>
        </authorList>
    </citation>
    <scope>NUCLEOTIDE SEQUENCE</scope>
    <source>
        <strain evidence="2">HY135</strain>
    </source>
</reference>
<dbReference type="AlphaFoldDB" id="A0A016UDF5"/>